<dbReference type="NCBIfam" id="TIGR01845">
    <property type="entry name" value="outer_NodT"/>
    <property type="match status" value="1"/>
</dbReference>
<protein>
    <submittedName>
        <fullName evidence="4">NodT family RND efflux system outer membrane lipoprotein</fullName>
    </submittedName>
</protein>
<gene>
    <name evidence="4" type="ORF">OR16_24450</name>
</gene>
<keyword evidence="2" id="KW-1134">Transmembrane beta strand</keyword>
<dbReference type="PANTHER" id="PTHR30203:SF33">
    <property type="entry name" value="BLR4455 PROTEIN"/>
    <property type="match status" value="1"/>
</dbReference>
<keyword evidence="2 4" id="KW-0449">Lipoprotein</keyword>
<feature type="coiled-coil region" evidence="3">
    <location>
        <begin position="119"/>
        <end position="153"/>
    </location>
</feature>
<comment type="similarity">
    <text evidence="1 2">Belongs to the outer membrane factor (OMF) (TC 1.B.17) family.</text>
</comment>
<comment type="caution">
    <text evidence="4">The sequence shown here is derived from an EMBL/GenBank/DDBJ whole genome shotgun (WGS) entry which is preliminary data.</text>
</comment>
<dbReference type="InterPro" id="IPR003423">
    <property type="entry name" value="OMP_efflux"/>
</dbReference>
<dbReference type="SUPFAM" id="SSF56954">
    <property type="entry name" value="Outer membrane efflux proteins (OEP)"/>
    <property type="match status" value="1"/>
</dbReference>
<name>H1S9Y5_9BURK</name>
<dbReference type="Proteomes" id="UP000005808">
    <property type="component" value="Unassembled WGS sequence"/>
</dbReference>
<dbReference type="EMBL" id="AHJE01000061">
    <property type="protein sequence ID" value="EHP40670.1"/>
    <property type="molecule type" value="Genomic_DNA"/>
</dbReference>
<dbReference type="PANTHER" id="PTHR30203">
    <property type="entry name" value="OUTER MEMBRANE CATION EFFLUX PROTEIN"/>
    <property type="match status" value="1"/>
</dbReference>
<dbReference type="Pfam" id="PF02321">
    <property type="entry name" value="OEP"/>
    <property type="match status" value="2"/>
</dbReference>
<organism evidence="4 5">
    <name type="scientific">Cupriavidus basilensis OR16</name>
    <dbReference type="NCBI Taxonomy" id="1127483"/>
    <lineage>
        <taxon>Bacteria</taxon>
        <taxon>Pseudomonadati</taxon>
        <taxon>Pseudomonadota</taxon>
        <taxon>Betaproteobacteria</taxon>
        <taxon>Burkholderiales</taxon>
        <taxon>Burkholderiaceae</taxon>
        <taxon>Cupriavidus</taxon>
    </lineage>
</organism>
<evidence type="ECO:0000256" key="1">
    <source>
        <dbReference type="ARBA" id="ARBA00007613"/>
    </source>
</evidence>
<dbReference type="InterPro" id="IPR010131">
    <property type="entry name" value="MdtP/NodT-like"/>
</dbReference>
<evidence type="ECO:0000313" key="5">
    <source>
        <dbReference type="Proteomes" id="UP000005808"/>
    </source>
</evidence>
<proteinExistence type="inferred from homology"/>
<keyword evidence="2" id="KW-0812">Transmembrane</keyword>
<sequence>MTSLRYAAPAVDIRAQTKPPARAGNDNHQHRFTKVRHDYRLHPAFMNAARLLSPRLFCIVLASAWMGGCAVGPDYQRPPVETPATYREAVPDDHQWKVAEPRPVDLTQAWWAGFDDARLNDLVVQANAANQSLRQAEAQYRQSRALAQAARSALFPTLGAGVAVGRARTNALGIQTVSNTHSANLDASWEIDLWGQVRRSIEAARDNAQASAADLAAARLTIQGELVQDYIQLRVTDVLKTLYARTLAAYEDSLKLTQSQFRAGVATAGDVALAQVTLNSAQAQAIDLDVQRNQLEHAIAVLLGRAPAEFTLAPEAFTMRPLAVPPGLPSALLERRPDISAAERRMAAANANIGVARAAYFPSLVLSAVGGASSGSLANWFGPPGRVWSLGAALAGTIFDGGLRNAQNDQAVAAYDGAVAAYRQTVLSGMQEVEDSLSALRVLDQEVAVQDHAVDAARVAERVSLAQYRAGTASYLGVVTAQALSLSNERTAIQLRGRELAASVALVKAIGGGWQSDALAQP</sequence>
<comment type="subcellular location">
    <subcellularLocation>
        <location evidence="2">Cell membrane</location>
        <topology evidence="2">Lipid-anchor</topology>
    </subcellularLocation>
</comment>
<dbReference type="AlphaFoldDB" id="H1S9Y5"/>
<keyword evidence="2" id="KW-0472">Membrane</keyword>
<keyword evidence="3" id="KW-0175">Coiled coil</keyword>
<dbReference type="GO" id="GO:0005886">
    <property type="term" value="C:plasma membrane"/>
    <property type="evidence" value="ECO:0007669"/>
    <property type="project" value="UniProtKB-SubCell"/>
</dbReference>
<evidence type="ECO:0000256" key="2">
    <source>
        <dbReference type="RuleBase" id="RU362097"/>
    </source>
</evidence>
<dbReference type="PATRIC" id="fig|1127483.3.peg.4889"/>
<dbReference type="GO" id="GO:0015562">
    <property type="term" value="F:efflux transmembrane transporter activity"/>
    <property type="evidence" value="ECO:0007669"/>
    <property type="project" value="InterPro"/>
</dbReference>
<evidence type="ECO:0000313" key="4">
    <source>
        <dbReference type="EMBL" id="EHP40670.1"/>
    </source>
</evidence>
<reference evidence="4 5" key="1">
    <citation type="journal article" date="2012" name="J. Bacteriol.">
        <title>De Novo Genome Project of Cupriavidus basilensis OR16.</title>
        <authorList>
            <person name="Cserhati M."/>
            <person name="Kriszt B."/>
            <person name="Szoboszlay S."/>
            <person name="Toth A."/>
            <person name="Szabo I."/>
            <person name="Tancsics A."/>
            <person name="Nagy I."/>
            <person name="Horvath B."/>
            <person name="Nagy I."/>
            <person name="Kukolya J."/>
        </authorList>
    </citation>
    <scope>NUCLEOTIDE SEQUENCE [LARGE SCALE GENOMIC DNA]</scope>
    <source>
        <strain evidence="4 5">OR16</strain>
    </source>
</reference>
<keyword evidence="2" id="KW-0564">Palmitate</keyword>
<dbReference type="Gene3D" id="2.20.200.10">
    <property type="entry name" value="Outer membrane efflux proteins (OEP)"/>
    <property type="match status" value="1"/>
</dbReference>
<evidence type="ECO:0000256" key="3">
    <source>
        <dbReference type="SAM" id="Coils"/>
    </source>
</evidence>
<dbReference type="Gene3D" id="1.20.1600.10">
    <property type="entry name" value="Outer membrane efflux proteins (OEP)"/>
    <property type="match status" value="1"/>
</dbReference>
<accession>H1S9Y5</accession>